<dbReference type="InterPro" id="IPR008920">
    <property type="entry name" value="TF_FadR/GntR_C"/>
</dbReference>
<dbReference type="PROSITE" id="PS50949">
    <property type="entry name" value="HTH_GNTR"/>
    <property type="match status" value="1"/>
</dbReference>
<dbReference type="PRINTS" id="PR00035">
    <property type="entry name" value="HTHGNTR"/>
</dbReference>
<evidence type="ECO:0000313" key="5">
    <source>
        <dbReference type="EMBL" id="MCS0583533.1"/>
    </source>
</evidence>
<dbReference type="Gene3D" id="1.10.10.10">
    <property type="entry name" value="Winged helix-like DNA-binding domain superfamily/Winged helix DNA-binding domain"/>
    <property type="match status" value="1"/>
</dbReference>
<proteinExistence type="predicted"/>
<evidence type="ECO:0000259" key="4">
    <source>
        <dbReference type="PROSITE" id="PS50949"/>
    </source>
</evidence>
<evidence type="ECO:0000256" key="2">
    <source>
        <dbReference type="ARBA" id="ARBA00023125"/>
    </source>
</evidence>
<keyword evidence="6" id="KW-1185">Reference proteome</keyword>
<dbReference type="Pfam" id="PF07729">
    <property type="entry name" value="FCD"/>
    <property type="match status" value="1"/>
</dbReference>
<dbReference type="CDD" id="cd07377">
    <property type="entry name" value="WHTH_GntR"/>
    <property type="match status" value="1"/>
</dbReference>
<dbReference type="RefSeq" id="WP_258818119.1">
    <property type="nucleotide sequence ID" value="NZ_JANUGW010000014.1"/>
</dbReference>
<dbReference type="Gene3D" id="1.20.120.530">
    <property type="entry name" value="GntR ligand-binding domain-like"/>
    <property type="match status" value="1"/>
</dbReference>
<dbReference type="InterPro" id="IPR000524">
    <property type="entry name" value="Tscrpt_reg_HTH_GntR"/>
</dbReference>
<dbReference type="InterPro" id="IPR011711">
    <property type="entry name" value="GntR_C"/>
</dbReference>
<feature type="domain" description="HTH gntR-type" evidence="4">
    <location>
        <begin position="15"/>
        <end position="83"/>
    </location>
</feature>
<evidence type="ECO:0000256" key="3">
    <source>
        <dbReference type="ARBA" id="ARBA00023163"/>
    </source>
</evidence>
<dbReference type="Pfam" id="PF00392">
    <property type="entry name" value="GntR"/>
    <property type="match status" value="1"/>
</dbReference>
<protein>
    <submittedName>
        <fullName evidence="5">FadR family transcriptional regulator</fullName>
    </submittedName>
</protein>
<dbReference type="Proteomes" id="UP001204151">
    <property type="component" value="Unassembled WGS sequence"/>
</dbReference>
<dbReference type="SUPFAM" id="SSF48008">
    <property type="entry name" value="GntR ligand-binding domain-like"/>
    <property type="match status" value="1"/>
</dbReference>
<keyword evidence="1" id="KW-0805">Transcription regulation</keyword>
<sequence length="248" mass="27136">MIEIESGKAGRPDGSNLTRRIVDVLGRAIVTEQFSPQSPFPVEAELCERYGASRTIVREAVKMLTGKGLLRSRQRAGTVVEPEDSWNLLDPDILRWMLERKFSLDLLIDFNEVRMGIEPRAAGLAAHSATGPQRRAILAAIERMNAADGGDDDPLEADIAFHHAVLVASNNRFMRQFRDLTEATLRFSIRSTNEYAGVARANTADHARVGDAIIRGEPALAQALMRELLQGALDLLVAASGQGARPVL</sequence>
<keyword evidence="3" id="KW-0804">Transcription</keyword>
<organism evidence="5 6">
    <name type="scientific">Massilia pinisoli</name>
    <dbReference type="NCBI Taxonomy" id="1772194"/>
    <lineage>
        <taxon>Bacteria</taxon>
        <taxon>Pseudomonadati</taxon>
        <taxon>Pseudomonadota</taxon>
        <taxon>Betaproteobacteria</taxon>
        <taxon>Burkholderiales</taxon>
        <taxon>Oxalobacteraceae</taxon>
        <taxon>Telluria group</taxon>
        <taxon>Massilia</taxon>
    </lineage>
</organism>
<dbReference type="PANTHER" id="PTHR43537:SF44">
    <property type="entry name" value="GNTR FAMILY REGULATORY PROTEIN"/>
    <property type="match status" value="1"/>
</dbReference>
<comment type="caution">
    <text evidence="5">The sequence shown here is derived from an EMBL/GenBank/DDBJ whole genome shotgun (WGS) entry which is preliminary data.</text>
</comment>
<dbReference type="InterPro" id="IPR036388">
    <property type="entry name" value="WH-like_DNA-bd_sf"/>
</dbReference>
<accession>A0ABT1ZUD2</accession>
<evidence type="ECO:0000256" key="1">
    <source>
        <dbReference type="ARBA" id="ARBA00023015"/>
    </source>
</evidence>
<dbReference type="InterPro" id="IPR036390">
    <property type="entry name" value="WH_DNA-bd_sf"/>
</dbReference>
<gene>
    <name evidence="5" type="ORF">NX784_18230</name>
</gene>
<reference evidence="5 6" key="1">
    <citation type="submission" date="2022-08" db="EMBL/GenBank/DDBJ databases">
        <title>Reclassification of Massilia species as members of the genera Telluria, Duganella, Pseudoduganella, Mokoshia gen. nov. and Zemynaea gen. nov. using orthogonal and non-orthogonal genome-based approaches.</title>
        <authorList>
            <person name="Bowman J.P."/>
        </authorList>
    </citation>
    <scope>NUCLEOTIDE SEQUENCE [LARGE SCALE GENOMIC DNA]</scope>
    <source>
        <strain evidence="5 6">JCM 31316</strain>
    </source>
</reference>
<name>A0ABT1ZUD2_9BURK</name>
<evidence type="ECO:0000313" key="6">
    <source>
        <dbReference type="Proteomes" id="UP001204151"/>
    </source>
</evidence>
<dbReference type="SMART" id="SM00345">
    <property type="entry name" value="HTH_GNTR"/>
    <property type="match status" value="1"/>
</dbReference>
<dbReference type="PANTHER" id="PTHR43537">
    <property type="entry name" value="TRANSCRIPTIONAL REGULATOR, GNTR FAMILY"/>
    <property type="match status" value="1"/>
</dbReference>
<dbReference type="EMBL" id="JANUGW010000014">
    <property type="protein sequence ID" value="MCS0583533.1"/>
    <property type="molecule type" value="Genomic_DNA"/>
</dbReference>
<keyword evidence="2" id="KW-0238">DNA-binding</keyword>
<dbReference type="SMART" id="SM00895">
    <property type="entry name" value="FCD"/>
    <property type="match status" value="1"/>
</dbReference>
<dbReference type="SUPFAM" id="SSF46785">
    <property type="entry name" value="Winged helix' DNA-binding domain"/>
    <property type="match status" value="1"/>
</dbReference>